<keyword evidence="10" id="KW-0539">Nucleus</keyword>
<evidence type="ECO:0000256" key="8">
    <source>
        <dbReference type="ARBA" id="ARBA00023125"/>
    </source>
</evidence>
<dbReference type="Pfam" id="PF13912">
    <property type="entry name" value="zf-C2H2_6"/>
    <property type="match status" value="1"/>
</dbReference>
<dbReference type="InterPro" id="IPR036236">
    <property type="entry name" value="Znf_C2H2_sf"/>
</dbReference>
<accession>A0A4P9ZTG5</accession>
<keyword evidence="9" id="KW-0804">Transcription</keyword>
<evidence type="ECO:0000256" key="5">
    <source>
        <dbReference type="ARBA" id="ARBA00022771"/>
    </source>
</evidence>
<name>A0A4P9ZTG5_9FUNG</name>
<dbReference type="PANTHER" id="PTHR24393">
    <property type="entry name" value="ZINC FINGER PROTEIN"/>
    <property type="match status" value="1"/>
</dbReference>
<evidence type="ECO:0000256" key="4">
    <source>
        <dbReference type="ARBA" id="ARBA00022737"/>
    </source>
</evidence>
<reference evidence="14" key="1">
    <citation type="journal article" date="2018" name="Nat. Microbiol.">
        <title>Leveraging single-cell genomics to expand the fungal tree of life.</title>
        <authorList>
            <person name="Ahrendt S.R."/>
            <person name="Quandt C.A."/>
            <person name="Ciobanu D."/>
            <person name="Clum A."/>
            <person name="Salamov A."/>
            <person name="Andreopoulos B."/>
            <person name="Cheng J.F."/>
            <person name="Woyke T."/>
            <person name="Pelin A."/>
            <person name="Henrissat B."/>
            <person name="Reynolds N.K."/>
            <person name="Benny G.L."/>
            <person name="Smith M.E."/>
            <person name="James T.Y."/>
            <person name="Grigoriev I.V."/>
        </authorList>
    </citation>
    <scope>NUCLEOTIDE SEQUENCE [LARGE SCALE GENOMIC DNA]</scope>
    <source>
        <strain evidence="14">RSA 468</strain>
    </source>
</reference>
<dbReference type="Proteomes" id="UP000268162">
    <property type="component" value="Unassembled WGS sequence"/>
</dbReference>
<dbReference type="InterPro" id="IPR013087">
    <property type="entry name" value="Znf_C2H2_type"/>
</dbReference>
<keyword evidence="6" id="KW-0862">Zinc</keyword>
<evidence type="ECO:0000313" key="14">
    <source>
        <dbReference type="Proteomes" id="UP000268162"/>
    </source>
</evidence>
<sequence length="92" mass="10953">KKDAVFYQQIERHKQENPLSCPVCQATFSQGSNRTRHMLIYTGDKYYHCPRCNLEFARLVALNDHKRRQCSNRPRQTFRYFARVSGISLQDE</sequence>
<keyword evidence="5 11" id="KW-0863">Zinc-finger</keyword>
<feature type="domain" description="C2H2-type" evidence="12">
    <location>
        <begin position="19"/>
        <end position="46"/>
    </location>
</feature>
<dbReference type="GO" id="GO:0001228">
    <property type="term" value="F:DNA-binding transcription activator activity, RNA polymerase II-specific"/>
    <property type="evidence" value="ECO:0007669"/>
    <property type="project" value="TreeGrafter"/>
</dbReference>
<dbReference type="STRING" id="215637.A0A4P9ZTG5"/>
<evidence type="ECO:0000256" key="10">
    <source>
        <dbReference type="ARBA" id="ARBA00023242"/>
    </source>
</evidence>
<evidence type="ECO:0000256" key="7">
    <source>
        <dbReference type="ARBA" id="ARBA00023015"/>
    </source>
</evidence>
<protein>
    <recommendedName>
        <fullName evidence="12">C2H2-type domain-containing protein</fullName>
    </recommendedName>
</protein>
<gene>
    <name evidence="13" type="ORF">BJ085DRAFT_14862</name>
</gene>
<dbReference type="Pfam" id="PF00096">
    <property type="entry name" value="zf-C2H2"/>
    <property type="match status" value="1"/>
</dbReference>
<evidence type="ECO:0000256" key="3">
    <source>
        <dbReference type="ARBA" id="ARBA00022723"/>
    </source>
</evidence>
<keyword evidence="4" id="KW-0677">Repeat</keyword>
<evidence type="ECO:0000259" key="12">
    <source>
        <dbReference type="PROSITE" id="PS50157"/>
    </source>
</evidence>
<evidence type="ECO:0000256" key="11">
    <source>
        <dbReference type="PROSITE-ProRule" id="PRU00042"/>
    </source>
</evidence>
<keyword evidence="14" id="KW-1185">Reference proteome</keyword>
<comment type="subcellular location">
    <subcellularLocation>
        <location evidence="1">Nucleus</location>
    </subcellularLocation>
</comment>
<evidence type="ECO:0000256" key="6">
    <source>
        <dbReference type="ARBA" id="ARBA00022833"/>
    </source>
</evidence>
<keyword evidence="3" id="KW-0479">Metal-binding</keyword>
<keyword evidence="7" id="KW-0805">Transcription regulation</keyword>
<keyword evidence="8" id="KW-0238">DNA-binding</keyword>
<evidence type="ECO:0000256" key="2">
    <source>
        <dbReference type="ARBA" id="ARBA00006991"/>
    </source>
</evidence>
<organism evidence="13 14">
    <name type="scientific">Dimargaris cristalligena</name>
    <dbReference type="NCBI Taxonomy" id="215637"/>
    <lineage>
        <taxon>Eukaryota</taxon>
        <taxon>Fungi</taxon>
        <taxon>Fungi incertae sedis</taxon>
        <taxon>Zoopagomycota</taxon>
        <taxon>Kickxellomycotina</taxon>
        <taxon>Dimargaritomycetes</taxon>
        <taxon>Dimargaritales</taxon>
        <taxon>Dimargaritaceae</taxon>
        <taxon>Dimargaris</taxon>
    </lineage>
</organism>
<dbReference type="GO" id="GO:0000978">
    <property type="term" value="F:RNA polymerase II cis-regulatory region sequence-specific DNA binding"/>
    <property type="evidence" value="ECO:0007669"/>
    <property type="project" value="TreeGrafter"/>
</dbReference>
<dbReference type="EMBL" id="ML002597">
    <property type="protein sequence ID" value="RKP36767.1"/>
    <property type="molecule type" value="Genomic_DNA"/>
</dbReference>
<evidence type="ECO:0000256" key="9">
    <source>
        <dbReference type="ARBA" id="ARBA00023163"/>
    </source>
</evidence>
<evidence type="ECO:0000256" key="1">
    <source>
        <dbReference type="ARBA" id="ARBA00004123"/>
    </source>
</evidence>
<dbReference type="Gene3D" id="3.30.160.60">
    <property type="entry name" value="Classic Zinc Finger"/>
    <property type="match status" value="2"/>
</dbReference>
<dbReference type="GO" id="GO:0008270">
    <property type="term" value="F:zinc ion binding"/>
    <property type="evidence" value="ECO:0007669"/>
    <property type="project" value="UniProtKB-KW"/>
</dbReference>
<dbReference type="PROSITE" id="PS50157">
    <property type="entry name" value="ZINC_FINGER_C2H2_2"/>
    <property type="match status" value="2"/>
</dbReference>
<dbReference type="PANTHER" id="PTHR24393:SF15">
    <property type="entry name" value="IP01243P-RELATED"/>
    <property type="match status" value="1"/>
</dbReference>
<dbReference type="SUPFAM" id="SSF57667">
    <property type="entry name" value="beta-beta-alpha zinc fingers"/>
    <property type="match status" value="1"/>
</dbReference>
<dbReference type="GO" id="GO:0005634">
    <property type="term" value="C:nucleus"/>
    <property type="evidence" value="ECO:0007669"/>
    <property type="project" value="UniProtKB-SubCell"/>
</dbReference>
<feature type="non-terminal residue" evidence="13">
    <location>
        <position position="1"/>
    </location>
</feature>
<feature type="domain" description="C2H2-type" evidence="12">
    <location>
        <begin position="47"/>
        <end position="74"/>
    </location>
</feature>
<dbReference type="AlphaFoldDB" id="A0A4P9ZTG5"/>
<proteinExistence type="inferred from homology"/>
<comment type="similarity">
    <text evidence="2">Belongs to the krueppel C2H2-type zinc-finger protein family.</text>
</comment>
<evidence type="ECO:0000313" key="13">
    <source>
        <dbReference type="EMBL" id="RKP36767.1"/>
    </source>
</evidence>